<accession>A0A1P8U646</accession>
<keyword evidence="3" id="KW-1185">Reference proteome</keyword>
<evidence type="ECO:0000313" key="3">
    <source>
        <dbReference type="Proteomes" id="UP000187185"/>
    </source>
</evidence>
<protein>
    <submittedName>
        <fullName evidence="2">Uncharacterized protein</fullName>
    </submittedName>
</protein>
<reference evidence="2 3" key="1">
    <citation type="submission" date="2016-12" db="EMBL/GenBank/DDBJ databases">
        <title>Complete genome sequence of Microbacterium aurum KACC 15219.</title>
        <authorList>
            <person name="Jung Y."/>
            <person name="Shin J.-H."/>
            <person name="Lee Y.-J."/>
            <person name="Yi H."/>
            <person name="Bahn Y.-S."/>
            <person name="Kim J.F."/>
            <person name="Lee D.-W."/>
        </authorList>
    </citation>
    <scope>NUCLEOTIDE SEQUENCE [LARGE SCALE GENOMIC DNA]</scope>
    <source>
        <strain evidence="2 3">KACC 15219</strain>
    </source>
</reference>
<gene>
    <name evidence="2" type="ORF">BOH66_04240</name>
</gene>
<organism evidence="2 3">
    <name type="scientific">Microbacterium aurum</name>
    <dbReference type="NCBI Taxonomy" id="36805"/>
    <lineage>
        <taxon>Bacteria</taxon>
        <taxon>Bacillati</taxon>
        <taxon>Actinomycetota</taxon>
        <taxon>Actinomycetes</taxon>
        <taxon>Micrococcales</taxon>
        <taxon>Microbacteriaceae</taxon>
        <taxon>Microbacterium</taxon>
    </lineage>
</organism>
<dbReference type="KEGG" id="maur:BOH66_04240"/>
<dbReference type="EMBL" id="CP018762">
    <property type="protein sequence ID" value="APZ33569.1"/>
    <property type="molecule type" value="Genomic_DNA"/>
</dbReference>
<dbReference type="STRING" id="36805.BOH66_04240"/>
<proteinExistence type="predicted"/>
<dbReference type="Proteomes" id="UP000187185">
    <property type="component" value="Chromosome"/>
</dbReference>
<sequence length="79" mass="8546">MRGQRDSLNRGISGDDTSNVGSEGEDRAPCHPEAAVLFPEYSWAEALVTRGAFHEVVIDGERVVGVADTWSPAYQRAGQ</sequence>
<feature type="region of interest" description="Disordered" evidence="1">
    <location>
        <begin position="1"/>
        <end position="31"/>
    </location>
</feature>
<name>A0A1P8U646_9MICO</name>
<dbReference type="RefSeq" id="WP_076689595.1">
    <property type="nucleotide sequence ID" value="NZ_CP018762.1"/>
</dbReference>
<evidence type="ECO:0000256" key="1">
    <source>
        <dbReference type="SAM" id="MobiDB-lite"/>
    </source>
</evidence>
<dbReference type="AlphaFoldDB" id="A0A1P8U646"/>
<evidence type="ECO:0000313" key="2">
    <source>
        <dbReference type="EMBL" id="APZ33569.1"/>
    </source>
</evidence>